<dbReference type="PANTHER" id="PTHR46421:SF1">
    <property type="entry name" value="PROGRAMMED CELL DEATH PROTEIN 2-LIKE"/>
    <property type="match status" value="1"/>
</dbReference>
<dbReference type="Proteomes" id="UP001372834">
    <property type="component" value="Unassembled WGS sequence"/>
</dbReference>
<dbReference type="GO" id="GO:0006915">
    <property type="term" value="P:apoptotic process"/>
    <property type="evidence" value="ECO:0007669"/>
    <property type="project" value="TreeGrafter"/>
</dbReference>
<name>A0AAN8P2N8_POLSC</name>
<sequence length="410" mass="45856">MAKSKKNTVVLLGYEDETVTEKHKPIIGYWTNKVGGCPDWPVGGISSPICQLCGLTQVLVVQIYAPLENSAFHRTLYVFCCINPNCWNHSESWTCLRSQFLDPEESTSRSNVNGGGEWCAGADDWNDGNGNFENGNTVSSLRSMSDNESDESDSCSLSAMIGNMTVDECNANWDGMEKSSGAVGKQMSPVATAEIEKEESEVVCIDTPTTPQKDLLALLQETAPVPHYMRAGERNQNALISFSSFFISVAEEGTTSCNSDHIRELILEYQRNNGDVLFHGSHQHRDENEAAAEDYEKAVPAHGDKMFHHFLNRIQKNPGQILRYNREGDSPLLFYPLQDVPRKCSHCNGETTFEMQLLPTLIPKLQFPDEEETRVEFGTVLIYTCKKSCWSSDDKIKFERVIVQVEKING</sequence>
<dbReference type="Pfam" id="PF04194">
    <property type="entry name" value="PDCD2_C"/>
    <property type="match status" value="1"/>
</dbReference>
<dbReference type="GO" id="GO:0005737">
    <property type="term" value="C:cytoplasm"/>
    <property type="evidence" value="ECO:0007669"/>
    <property type="project" value="InterPro"/>
</dbReference>
<evidence type="ECO:0000313" key="3">
    <source>
        <dbReference type="Proteomes" id="UP001372834"/>
    </source>
</evidence>
<evidence type="ECO:0000313" key="2">
    <source>
        <dbReference type="EMBL" id="KAK6629821.1"/>
    </source>
</evidence>
<gene>
    <name evidence="2" type="ORF">RUM43_003641</name>
</gene>
<dbReference type="InterPro" id="IPR007320">
    <property type="entry name" value="PDCD2_C"/>
</dbReference>
<proteinExistence type="predicted"/>
<dbReference type="PANTHER" id="PTHR46421">
    <property type="entry name" value="PROGRAMMED CELL DEATH PROTEIN 2-LIKE"/>
    <property type="match status" value="1"/>
</dbReference>
<dbReference type="AlphaFoldDB" id="A0AAN8P2N8"/>
<accession>A0AAN8P2N8</accession>
<dbReference type="EMBL" id="JAWJWE010000036">
    <property type="protein sequence ID" value="KAK6629821.1"/>
    <property type="molecule type" value="Genomic_DNA"/>
</dbReference>
<comment type="caution">
    <text evidence="2">The sequence shown here is derived from an EMBL/GenBank/DDBJ whole genome shotgun (WGS) entry which is preliminary data.</text>
</comment>
<organism evidence="2 3">
    <name type="scientific">Polyplax serrata</name>
    <name type="common">Common mouse louse</name>
    <dbReference type="NCBI Taxonomy" id="468196"/>
    <lineage>
        <taxon>Eukaryota</taxon>
        <taxon>Metazoa</taxon>
        <taxon>Ecdysozoa</taxon>
        <taxon>Arthropoda</taxon>
        <taxon>Hexapoda</taxon>
        <taxon>Insecta</taxon>
        <taxon>Pterygota</taxon>
        <taxon>Neoptera</taxon>
        <taxon>Paraneoptera</taxon>
        <taxon>Psocodea</taxon>
        <taxon>Troctomorpha</taxon>
        <taxon>Phthiraptera</taxon>
        <taxon>Anoplura</taxon>
        <taxon>Polyplacidae</taxon>
        <taxon>Polyplax</taxon>
    </lineage>
</organism>
<feature type="domain" description="Programmed cell death protein 2 C-terminal" evidence="1">
    <location>
        <begin position="304"/>
        <end position="404"/>
    </location>
</feature>
<protein>
    <recommendedName>
        <fullName evidence="1">Programmed cell death protein 2 C-terminal domain-containing protein</fullName>
    </recommendedName>
</protein>
<dbReference type="InterPro" id="IPR052815">
    <property type="entry name" value="PDCD2-like_regulator"/>
</dbReference>
<reference evidence="2 3" key="1">
    <citation type="submission" date="2023-10" db="EMBL/GenBank/DDBJ databases">
        <title>Genomes of two closely related lineages of the louse Polyplax serrata with different host specificities.</title>
        <authorList>
            <person name="Martinu J."/>
            <person name="Tarabai H."/>
            <person name="Stefka J."/>
            <person name="Hypsa V."/>
        </authorList>
    </citation>
    <scope>NUCLEOTIDE SEQUENCE [LARGE SCALE GENOMIC DNA]</scope>
    <source>
        <strain evidence="2">HR10_N</strain>
    </source>
</reference>
<evidence type="ECO:0000259" key="1">
    <source>
        <dbReference type="Pfam" id="PF04194"/>
    </source>
</evidence>